<evidence type="ECO:0000256" key="1">
    <source>
        <dbReference type="SAM" id="MobiDB-lite"/>
    </source>
</evidence>
<feature type="region of interest" description="Disordered" evidence="1">
    <location>
        <begin position="117"/>
        <end position="168"/>
    </location>
</feature>
<evidence type="ECO:0000313" key="3">
    <source>
        <dbReference type="Proteomes" id="UP001197214"/>
    </source>
</evidence>
<name>A0ABS6XIR8_9SPHN</name>
<keyword evidence="3" id="KW-1185">Reference proteome</keyword>
<feature type="compositionally biased region" description="Basic and acidic residues" evidence="1">
    <location>
        <begin position="135"/>
        <end position="147"/>
    </location>
</feature>
<feature type="compositionally biased region" description="Low complexity" evidence="1">
    <location>
        <begin position="151"/>
        <end position="162"/>
    </location>
</feature>
<reference evidence="2 3" key="1">
    <citation type="submission" date="2021-07" db="EMBL/GenBank/DDBJ databases">
        <title>Stakelama flava sp. nov., a novel endophytic bacterium isolated from branch of Kandelia candel.</title>
        <authorList>
            <person name="Tuo L."/>
        </authorList>
    </citation>
    <scope>NUCLEOTIDE SEQUENCE [LARGE SCALE GENOMIC DNA]</scope>
    <source>
        <strain evidence="2 3">CBK3Z-3</strain>
    </source>
</reference>
<sequence>MAAFGFKGFGWFLCVAIVAPGCYLVTSQVAAERARVESVERAIVDAHKDIRDLDTEIKTRANMAQLERWNGDLLALSAPRPDQFLDSGAQGVAELDGGQPDAPVAYASLVVPHAPVLTDGPGTPDAAPQSALEVKAPEAGEAPRETPQRITTPTRAAPVATASLSDSKARTVAMLDERLLSDSTLGELMRGAKAEARPR</sequence>
<comment type="caution">
    <text evidence="2">The sequence shown here is derived from an EMBL/GenBank/DDBJ whole genome shotgun (WGS) entry which is preliminary data.</text>
</comment>
<evidence type="ECO:0000313" key="2">
    <source>
        <dbReference type="EMBL" id="MBW4329728.1"/>
    </source>
</evidence>
<dbReference type="EMBL" id="JAHWZX010000002">
    <property type="protein sequence ID" value="MBW4329728.1"/>
    <property type="molecule type" value="Genomic_DNA"/>
</dbReference>
<organism evidence="2 3">
    <name type="scientific">Stakelama flava</name>
    <dbReference type="NCBI Taxonomy" id="2860338"/>
    <lineage>
        <taxon>Bacteria</taxon>
        <taxon>Pseudomonadati</taxon>
        <taxon>Pseudomonadota</taxon>
        <taxon>Alphaproteobacteria</taxon>
        <taxon>Sphingomonadales</taxon>
        <taxon>Sphingomonadaceae</taxon>
        <taxon>Stakelama</taxon>
    </lineage>
</organism>
<dbReference type="Proteomes" id="UP001197214">
    <property type="component" value="Unassembled WGS sequence"/>
</dbReference>
<protein>
    <submittedName>
        <fullName evidence="2">Uncharacterized protein</fullName>
    </submittedName>
</protein>
<proteinExistence type="predicted"/>
<accession>A0ABS6XIR8</accession>
<gene>
    <name evidence="2" type="ORF">KY084_02410</name>
</gene>